<name>A0A379LRY3_9GAMM</name>
<reference evidence="1 2" key="1">
    <citation type="submission" date="2018-06" db="EMBL/GenBank/DDBJ databases">
        <authorList>
            <consortium name="Pathogen Informatics"/>
            <person name="Doyle S."/>
        </authorList>
    </citation>
    <scope>NUCLEOTIDE SEQUENCE [LARGE SCALE GENOMIC DNA]</scope>
    <source>
        <strain evidence="1 2">NCTC10526</strain>
    </source>
</reference>
<dbReference type="EMBL" id="UGVC01000003">
    <property type="protein sequence ID" value="SUD98798.1"/>
    <property type="molecule type" value="Genomic_DNA"/>
</dbReference>
<sequence length="55" mass="6689">MKFIEVFSFISGALINLSSFNRVRTVYIYNYKLYEEYKSFYDLVQKKFNIPLIHP</sequence>
<organism evidence="1 2">
    <name type="scientific">Psychrobacter phenylpyruvicus</name>
    <dbReference type="NCBI Taxonomy" id="29432"/>
    <lineage>
        <taxon>Bacteria</taxon>
        <taxon>Pseudomonadati</taxon>
        <taxon>Pseudomonadota</taxon>
        <taxon>Gammaproteobacteria</taxon>
        <taxon>Moraxellales</taxon>
        <taxon>Moraxellaceae</taxon>
        <taxon>Psychrobacter</taxon>
    </lineage>
</organism>
<evidence type="ECO:0000313" key="2">
    <source>
        <dbReference type="Proteomes" id="UP000254123"/>
    </source>
</evidence>
<evidence type="ECO:0000313" key="1">
    <source>
        <dbReference type="EMBL" id="SUD98798.1"/>
    </source>
</evidence>
<dbReference type="AlphaFoldDB" id="A0A379LRY3"/>
<proteinExistence type="predicted"/>
<protein>
    <submittedName>
        <fullName evidence="1">Uncharacterized protein</fullName>
    </submittedName>
</protein>
<dbReference type="Proteomes" id="UP000254123">
    <property type="component" value="Unassembled WGS sequence"/>
</dbReference>
<gene>
    <name evidence="1" type="ORF">NCTC10526_02778</name>
</gene>
<accession>A0A379LRY3</accession>
<keyword evidence="2" id="KW-1185">Reference proteome</keyword>